<protein>
    <submittedName>
        <fullName evidence="1">Uncharacterized protein</fullName>
    </submittedName>
</protein>
<accession>C0PQ20</accession>
<dbReference type="AlphaFoldDB" id="C0PQ20"/>
<dbReference type="OMA" id="YLCHVHD"/>
<sequence length="1022" mass="113162">MAEKEPRHVEWARLRIAGRPLITGITTGETPLLWVACRASPRLVHVYCDSQLKVIWRFPSDPNFIHLEKERNRLSQKGCMTTSYDTNTPALFVVTLDGSVWLLPVCPADGATERPSKRKKESHTTISQTIVPSLRKDEWGLFEDIDVYDSMDCDICVTALPDKCGSSDSLMPETSCHVSSREKMSTSKAGEVCLQVKQLSTSFTTKVIQKNIPKLAMQENLIGIVQGACFAFFGPQDMVIVISTSGLELFQTSSLAGNSSAIFRRLESIDGDIYFREETTCALIVSPAKTVSVGGYGQTTVFLHDKLFGAFSDRFISAKPQHLLLKGGIDGHVYVSPLFCQEIKLSSSTVLCNLGQPILALLAIHSGNSGHKSGVLKNDISGKQPEREHLEVRDTLLIVDRDIQKSVGMVTENMPNQSAEYGIGLRRQDAVQNNASKNDLQRVRYVLKEILLPKKIPVADSLIGVTGKDFSVSNISGRPLVVLTARGRILGVEIAQYLPTPEGCYTGPIPKKTWRTWESNIDDHVKKLINIIDDISRSASYIQQCNQALNLAIAELSISLKVASSILTDPNRDRLLRPSPPNSTCVSNTRLSTRCSIKVTPFPVMLVSSRTLAFEDFPRSSEINSVENLLQTQICLPARISVTLYNCTSYSLSSHWTLVLELHNTGVTNGTTTTYSSIINNGFGLARDAQCIIEWDVKLPSLHAGPVSVFTYLCHVHDYHELLHEQSSKDQGEKMITKKHLQGLTSVDDSRIDEFLAIVSLEEIQSTPVASTMPLDPFGSIFIPLSQHRIDILSLVSQPPQKFHHTVKACHPSDTSAAFSANTVINKVCYDNVLGAFSGTLNVSSETSERHPKTAADALKIWKELLLDDVLEKGILSKAGDKVILSIPGGEIISILLKYVRDEQILLHFEAPTLLLGCLLKEALTWRLKNCKEIGSSQNRKTSLHSFPVSQDLTDRNMTDAKSLETKKQLEVILHRAEALTTIWNEIKPQDARDTKEVLPVLADIHSVINDLLKLYKSYRES</sequence>
<evidence type="ECO:0000313" key="1">
    <source>
        <dbReference type="EMBL" id="ACN39910.1"/>
    </source>
</evidence>
<proteinExistence type="evidence at transcript level"/>
<organism evidence="1">
    <name type="scientific">Picea sitchensis</name>
    <name type="common">Sitka spruce</name>
    <name type="synonym">Pinus sitchensis</name>
    <dbReference type="NCBI Taxonomy" id="3332"/>
    <lineage>
        <taxon>Eukaryota</taxon>
        <taxon>Viridiplantae</taxon>
        <taxon>Streptophyta</taxon>
        <taxon>Embryophyta</taxon>
        <taxon>Tracheophyta</taxon>
        <taxon>Spermatophyta</taxon>
        <taxon>Pinopsida</taxon>
        <taxon>Pinidae</taxon>
        <taxon>Conifers I</taxon>
        <taxon>Pinales</taxon>
        <taxon>Pinaceae</taxon>
        <taxon>Picea</taxon>
    </lineage>
</organism>
<dbReference type="EMBL" id="BT070395">
    <property type="protein sequence ID" value="ACN39910.1"/>
    <property type="molecule type" value="mRNA"/>
</dbReference>
<name>C0PQ20_PICSI</name>
<reference evidence="1" key="1">
    <citation type="submission" date="2009-02" db="EMBL/GenBank/DDBJ databases">
        <title>Full length sequence-verified cDNA sequences from Sitka spruce (Picea sitchensis).</title>
        <authorList>
            <person name="Reid K.E."/>
            <person name="Liao N."/>
            <person name="Ralph S."/>
            <person name="Kolosova N."/>
            <person name="Oddy C."/>
            <person name="Moore R."/>
            <person name="Mayo M."/>
            <person name="Wagner S."/>
            <person name="King J."/>
            <person name="Yanchuk A."/>
            <person name="Holt R."/>
            <person name="Jones S."/>
            <person name="Marra M."/>
            <person name="Ritland C.E."/>
            <person name="Ritland K."/>
            <person name="Bohlmann J."/>
        </authorList>
    </citation>
    <scope>NUCLEOTIDE SEQUENCE</scope>
    <source>
        <tissue evidence="1">Green portion of the leader tissue</tissue>
    </source>
</reference>